<dbReference type="AlphaFoldDB" id="C0NDX0"/>
<dbReference type="InParanoid" id="C0NDX0"/>
<accession>C0NDX0</accession>
<dbReference type="Proteomes" id="UP000001631">
    <property type="component" value="Unassembled WGS sequence"/>
</dbReference>
<sequence length="169" mass="19526">MGLHWNSDNYSRNLELLACSTMEKISRQPKSPTQISWDLRRGVIAGSTMTARIKAILVLRRHRLLLNPASCMAARHCHDAYWNQWLVAKGQPEDCHKSILGFGERDEENQSKHDYTVQASLYFLQQKTPETVAIQIRRETKSLRIVGSNHWQRIKQVSRNDETAPMCKP</sequence>
<evidence type="ECO:0000313" key="2">
    <source>
        <dbReference type="Proteomes" id="UP000001631"/>
    </source>
</evidence>
<evidence type="ECO:0000313" key="1">
    <source>
        <dbReference type="EMBL" id="EEH10418.1"/>
    </source>
</evidence>
<protein>
    <submittedName>
        <fullName evidence="1">Uncharacterized protein</fullName>
    </submittedName>
</protein>
<gene>
    <name evidence="1" type="ORF">HCBG_02063</name>
</gene>
<reference evidence="1" key="1">
    <citation type="submission" date="2009-02" db="EMBL/GenBank/DDBJ databases">
        <title>The Genome Sequence of Ajellomyces capsulatus strain G186AR.</title>
        <authorList>
            <consortium name="The Broad Institute Genome Sequencing Platform"/>
            <person name="Champion M."/>
            <person name="Cuomo C."/>
            <person name="Ma L.-J."/>
            <person name="Henn M.R."/>
            <person name="Sil A."/>
            <person name="Goldman B."/>
            <person name="Young S.K."/>
            <person name="Kodira C.D."/>
            <person name="Zeng Q."/>
            <person name="Koehrsen M."/>
            <person name="Alvarado L."/>
            <person name="Berlin A."/>
            <person name="Borenstein D."/>
            <person name="Chen Z."/>
            <person name="Engels R."/>
            <person name="Freedman E."/>
            <person name="Gellesch M."/>
            <person name="Goldberg J."/>
            <person name="Griggs A."/>
            <person name="Gujja S."/>
            <person name="Heiman D."/>
            <person name="Hepburn T."/>
            <person name="Howarth C."/>
            <person name="Jen D."/>
            <person name="Larson L."/>
            <person name="Lewis B."/>
            <person name="Mehta T."/>
            <person name="Park D."/>
            <person name="Pearson M."/>
            <person name="Roberts A."/>
            <person name="Saif S."/>
            <person name="Shea T."/>
            <person name="Shenoy N."/>
            <person name="Sisk P."/>
            <person name="Stolte C."/>
            <person name="Sykes S."/>
            <person name="Walk T."/>
            <person name="White J."/>
            <person name="Yandava C."/>
            <person name="Klein B."/>
            <person name="McEwen J.G."/>
            <person name="Puccia R."/>
            <person name="Goldman G.H."/>
            <person name="Felipe M.S."/>
            <person name="Nino-Vega G."/>
            <person name="San-Blas G."/>
            <person name="Taylor J."/>
            <person name="Mendoza L."/>
            <person name="Galagan J."/>
            <person name="Nusbaum C."/>
            <person name="Birren B."/>
        </authorList>
    </citation>
    <scope>NUCLEOTIDE SEQUENCE</scope>
    <source>
        <strain evidence="1">G186AR</strain>
    </source>
</reference>
<name>C0NDX0_AJECG</name>
<keyword evidence="2" id="KW-1185">Reference proteome</keyword>
<organism evidence="1 2">
    <name type="scientific">Ajellomyces capsulatus (strain G186AR / H82 / ATCC MYA-2454 / RMSCC 2432)</name>
    <name type="common">Darling's disease fungus</name>
    <name type="synonym">Histoplasma capsulatum</name>
    <dbReference type="NCBI Taxonomy" id="447093"/>
    <lineage>
        <taxon>Eukaryota</taxon>
        <taxon>Fungi</taxon>
        <taxon>Dikarya</taxon>
        <taxon>Ascomycota</taxon>
        <taxon>Pezizomycotina</taxon>
        <taxon>Eurotiomycetes</taxon>
        <taxon>Eurotiomycetidae</taxon>
        <taxon>Onygenales</taxon>
        <taxon>Ajellomycetaceae</taxon>
        <taxon>Histoplasma</taxon>
    </lineage>
</organism>
<dbReference type="EMBL" id="GG663364">
    <property type="protein sequence ID" value="EEH10418.1"/>
    <property type="molecule type" value="Genomic_DNA"/>
</dbReference>
<proteinExistence type="predicted"/>
<dbReference type="GeneID" id="69035079"/>
<dbReference type="RefSeq" id="XP_045290898.1">
    <property type="nucleotide sequence ID" value="XM_045429112.1"/>
</dbReference>
<dbReference type="HOGENOM" id="CLU_1578057_0_0_1"/>